<comment type="caution">
    <text evidence="5">The sequence shown here is derived from an EMBL/GenBank/DDBJ whole genome shotgun (WGS) entry which is preliminary data.</text>
</comment>
<proteinExistence type="predicted"/>
<keyword evidence="6" id="KW-1185">Reference proteome</keyword>
<accession>A0A1Q9B3X8</accession>
<dbReference type="EMBL" id="MKIP01000017">
    <property type="protein sequence ID" value="OLP62765.1"/>
    <property type="molecule type" value="Genomic_DNA"/>
</dbReference>
<dbReference type="GO" id="GO:0016491">
    <property type="term" value="F:oxidoreductase activity"/>
    <property type="evidence" value="ECO:0007669"/>
    <property type="project" value="UniProtKB-KW"/>
</dbReference>
<dbReference type="PANTHER" id="PTHR48105">
    <property type="entry name" value="THIOREDOXIN REDUCTASE 1-RELATED-RELATED"/>
    <property type="match status" value="1"/>
</dbReference>
<sequence>MSHVNYDVIIIGGSYAGLSAALQLGRARQKVLIVDEGLRRNRFASHSHGFLTQDHVDPAEIAAEARAQVMEYRTVEWVSGRADSAQRHIEVGSGDPSFEVGVRETIYHSRRLILALGVRDILPDIDGLKERWGKSVFHCPYCHGYELHQGKIGVIAGSPLSMHHALMLPDWGPTSLLLNQAFEPDTDQLHALAVRGVVIEHSPVMAIRNHADVQLADGRTLCFSGLFALAPFELSTSIAQQLGLDMEQGPLGSTIKTDAMKETSMPGVFTCGDAARPMASVALAVGDGALAGVGAHRSLMLGTAARA</sequence>
<dbReference type="RefSeq" id="WP_075625326.1">
    <property type="nucleotide sequence ID" value="NZ_FOAM01000037.1"/>
</dbReference>
<evidence type="ECO:0000256" key="1">
    <source>
        <dbReference type="ARBA" id="ARBA00018719"/>
    </source>
</evidence>
<dbReference type="OrthoDB" id="9786503at2"/>
<dbReference type="Pfam" id="PF07992">
    <property type="entry name" value="Pyr_redox_2"/>
    <property type="match status" value="1"/>
</dbReference>
<feature type="domain" description="FAD/NAD(P)-binding" evidence="4">
    <location>
        <begin position="6"/>
        <end position="288"/>
    </location>
</feature>
<evidence type="ECO:0000256" key="3">
    <source>
        <dbReference type="ARBA" id="ARBA00023002"/>
    </source>
</evidence>
<dbReference type="InterPro" id="IPR023753">
    <property type="entry name" value="FAD/NAD-binding_dom"/>
</dbReference>
<dbReference type="InterPro" id="IPR036188">
    <property type="entry name" value="FAD/NAD-bd_sf"/>
</dbReference>
<dbReference type="InterPro" id="IPR050097">
    <property type="entry name" value="Ferredoxin-NADP_redctase_2"/>
</dbReference>
<dbReference type="Proteomes" id="UP000186364">
    <property type="component" value="Unassembled WGS sequence"/>
</dbReference>
<organism evidence="5 6">
    <name type="scientific">Xaviernesmea oryzae</name>
    <dbReference type="NCBI Taxonomy" id="464029"/>
    <lineage>
        <taxon>Bacteria</taxon>
        <taxon>Pseudomonadati</taxon>
        <taxon>Pseudomonadota</taxon>
        <taxon>Alphaproteobacteria</taxon>
        <taxon>Hyphomicrobiales</taxon>
        <taxon>Rhizobiaceae</taxon>
        <taxon>Rhizobium/Agrobacterium group</taxon>
        <taxon>Xaviernesmea</taxon>
    </lineage>
</organism>
<evidence type="ECO:0000313" key="6">
    <source>
        <dbReference type="Proteomes" id="UP000186364"/>
    </source>
</evidence>
<dbReference type="Gene3D" id="3.50.50.60">
    <property type="entry name" value="FAD/NAD(P)-binding domain"/>
    <property type="match status" value="2"/>
</dbReference>
<dbReference type="AlphaFoldDB" id="A0A1Q9B3X8"/>
<protein>
    <recommendedName>
        <fullName evidence="1">Thioredoxin reductase</fullName>
    </recommendedName>
</protein>
<keyword evidence="2" id="KW-0285">Flavoprotein</keyword>
<dbReference type="PRINTS" id="PR00469">
    <property type="entry name" value="PNDRDTASEII"/>
</dbReference>
<evidence type="ECO:0000259" key="4">
    <source>
        <dbReference type="Pfam" id="PF07992"/>
    </source>
</evidence>
<evidence type="ECO:0000313" key="5">
    <source>
        <dbReference type="EMBL" id="OLP62765.1"/>
    </source>
</evidence>
<gene>
    <name evidence="5" type="ORF">BJF93_21555</name>
</gene>
<evidence type="ECO:0000256" key="2">
    <source>
        <dbReference type="ARBA" id="ARBA00022630"/>
    </source>
</evidence>
<reference evidence="5 6" key="1">
    <citation type="submission" date="2016-09" db="EMBL/GenBank/DDBJ databases">
        <title>Rhizobium sp. nov., a novel species isolated from the rice rhizosphere.</title>
        <authorList>
            <person name="Zhao J."/>
            <person name="Zhang X."/>
        </authorList>
    </citation>
    <scope>NUCLEOTIDE SEQUENCE [LARGE SCALE GENOMIC DNA]</scope>
    <source>
        <strain evidence="5 6">1.7048</strain>
    </source>
</reference>
<dbReference type="PRINTS" id="PR00368">
    <property type="entry name" value="FADPNR"/>
</dbReference>
<name>A0A1Q9B3X8_9HYPH</name>
<keyword evidence="3" id="KW-0560">Oxidoreductase</keyword>
<dbReference type="SUPFAM" id="SSF51905">
    <property type="entry name" value="FAD/NAD(P)-binding domain"/>
    <property type="match status" value="1"/>
</dbReference>